<dbReference type="EMBL" id="JAXQNO010000012">
    <property type="protein sequence ID" value="KAK4787452.1"/>
    <property type="molecule type" value="Genomic_DNA"/>
</dbReference>
<dbReference type="Proteomes" id="UP001346149">
    <property type="component" value="Unassembled WGS sequence"/>
</dbReference>
<dbReference type="InterPro" id="IPR038981">
    <property type="entry name" value="CID5/CID6"/>
</dbReference>
<dbReference type="PANTHER" id="PTHR37252:SF3">
    <property type="entry name" value="POLYADENYLATE-BINDING PROTEIN-INTERACTING PROTEIN 6"/>
    <property type="match status" value="1"/>
</dbReference>
<evidence type="ECO:0000313" key="3">
    <source>
        <dbReference type="Proteomes" id="UP001346149"/>
    </source>
</evidence>
<dbReference type="AlphaFoldDB" id="A0AAN7LIP2"/>
<reference evidence="2 3" key="1">
    <citation type="journal article" date="2023" name="Hortic Res">
        <title>Pangenome of water caltrop reveals structural variations and asymmetric subgenome divergence after allopolyploidization.</title>
        <authorList>
            <person name="Zhang X."/>
            <person name="Chen Y."/>
            <person name="Wang L."/>
            <person name="Yuan Y."/>
            <person name="Fang M."/>
            <person name="Shi L."/>
            <person name="Lu R."/>
            <person name="Comes H.P."/>
            <person name="Ma Y."/>
            <person name="Chen Y."/>
            <person name="Huang G."/>
            <person name="Zhou Y."/>
            <person name="Zheng Z."/>
            <person name="Qiu Y."/>
        </authorList>
    </citation>
    <scope>NUCLEOTIDE SEQUENCE [LARGE SCALE GENOMIC DNA]</scope>
    <source>
        <strain evidence="2">F231</strain>
    </source>
</reference>
<dbReference type="InterPro" id="IPR041806">
    <property type="entry name" value="CID5/6/7_CUE"/>
</dbReference>
<organism evidence="2 3">
    <name type="scientific">Trapa natans</name>
    <name type="common">Water chestnut</name>
    <dbReference type="NCBI Taxonomy" id="22666"/>
    <lineage>
        <taxon>Eukaryota</taxon>
        <taxon>Viridiplantae</taxon>
        <taxon>Streptophyta</taxon>
        <taxon>Embryophyta</taxon>
        <taxon>Tracheophyta</taxon>
        <taxon>Spermatophyta</taxon>
        <taxon>Magnoliopsida</taxon>
        <taxon>eudicotyledons</taxon>
        <taxon>Gunneridae</taxon>
        <taxon>Pentapetalae</taxon>
        <taxon>rosids</taxon>
        <taxon>malvids</taxon>
        <taxon>Myrtales</taxon>
        <taxon>Lythraceae</taxon>
        <taxon>Trapa</taxon>
    </lineage>
</organism>
<comment type="caution">
    <text evidence="2">The sequence shown here is derived from an EMBL/GenBank/DDBJ whole genome shotgun (WGS) entry which is preliminary data.</text>
</comment>
<sequence>MVNSGKLMCIFVVVRLGNRMFEAIGLPGHYKEEMKSASSLNANAASYVPLAKRVVDSKTETLGGAAKITENSIQAHQGYDERKIYTVPNNHENESFPITGNFALQGYYAQGSSQDPAPPTEKMILDEAYDMDLEYLEMRFPELSQESLSDVYLANRGDIEASIDMLNDLEFSPYEFPESLPETLDIGDVAETVPSIEHAALKLKNVVGKEADASSSIHHLPSNN</sequence>
<dbReference type="GO" id="GO:0043130">
    <property type="term" value="F:ubiquitin binding"/>
    <property type="evidence" value="ECO:0007669"/>
    <property type="project" value="InterPro"/>
</dbReference>
<name>A0AAN7LIP2_TRANT</name>
<dbReference type="Gene3D" id="1.10.8.10">
    <property type="entry name" value="DNA helicase RuvA subunit, C-terminal domain"/>
    <property type="match status" value="1"/>
</dbReference>
<proteinExistence type="predicted"/>
<keyword evidence="3" id="KW-1185">Reference proteome</keyword>
<protein>
    <recommendedName>
        <fullName evidence="1">CUE domain-containing protein</fullName>
    </recommendedName>
</protein>
<dbReference type="PANTHER" id="PTHR37252">
    <property type="entry name" value="POLYADENYLATE-BINDING PROTEIN-INTERACTING PROTEIN 6"/>
    <property type="match status" value="1"/>
</dbReference>
<evidence type="ECO:0000313" key="2">
    <source>
        <dbReference type="EMBL" id="KAK4787452.1"/>
    </source>
</evidence>
<accession>A0AAN7LIP2</accession>
<evidence type="ECO:0000259" key="1">
    <source>
        <dbReference type="PROSITE" id="PS51140"/>
    </source>
</evidence>
<gene>
    <name evidence="2" type="ORF">SAY86_011285</name>
</gene>
<feature type="domain" description="CUE" evidence="1">
    <location>
        <begin position="128"/>
        <end position="171"/>
    </location>
</feature>
<dbReference type="CDD" id="cd14371">
    <property type="entry name" value="CUE_CID7_like"/>
    <property type="match status" value="1"/>
</dbReference>
<dbReference type="PROSITE" id="PS51140">
    <property type="entry name" value="CUE"/>
    <property type="match status" value="1"/>
</dbReference>
<dbReference type="InterPro" id="IPR003892">
    <property type="entry name" value="CUE"/>
</dbReference>